<accession>A0A0N4XYK7</accession>
<dbReference type="Proteomes" id="UP000271162">
    <property type="component" value="Unassembled WGS sequence"/>
</dbReference>
<keyword evidence="1" id="KW-0812">Transmembrane</keyword>
<keyword evidence="1" id="KW-0472">Membrane</keyword>
<keyword evidence="1" id="KW-1133">Transmembrane helix</keyword>
<evidence type="ECO:0000313" key="2">
    <source>
        <dbReference type="EMBL" id="VDL71766.1"/>
    </source>
</evidence>
<dbReference type="WBParaSite" id="NBR_0000817601-mRNA-1">
    <property type="protein sequence ID" value="NBR_0000817601-mRNA-1"/>
    <property type="gene ID" value="NBR_0000817601"/>
</dbReference>
<reference evidence="2 3" key="2">
    <citation type="submission" date="2018-11" db="EMBL/GenBank/DDBJ databases">
        <authorList>
            <consortium name="Pathogen Informatics"/>
        </authorList>
    </citation>
    <scope>NUCLEOTIDE SEQUENCE [LARGE SCALE GENOMIC DNA]</scope>
</reference>
<name>A0A0N4XYK7_NIPBR</name>
<dbReference type="EMBL" id="UYSL01019972">
    <property type="protein sequence ID" value="VDL71766.1"/>
    <property type="molecule type" value="Genomic_DNA"/>
</dbReference>
<evidence type="ECO:0000313" key="4">
    <source>
        <dbReference type="WBParaSite" id="NBR_0000817601-mRNA-1"/>
    </source>
</evidence>
<protein>
    <submittedName>
        <fullName evidence="4">Secreted protein</fullName>
    </submittedName>
</protein>
<dbReference type="AlphaFoldDB" id="A0A0N4XYK7"/>
<evidence type="ECO:0000313" key="3">
    <source>
        <dbReference type="Proteomes" id="UP000271162"/>
    </source>
</evidence>
<feature type="transmembrane region" description="Helical" evidence="1">
    <location>
        <begin position="25"/>
        <end position="45"/>
    </location>
</feature>
<proteinExistence type="predicted"/>
<organism evidence="4">
    <name type="scientific">Nippostrongylus brasiliensis</name>
    <name type="common">Rat hookworm</name>
    <dbReference type="NCBI Taxonomy" id="27835"/>
    <lineage>
        <taxon>Eukaryota</taxon>
        <taxon>Metazoa</taxon>
        <taxon>Ecdysozoa</taxon>
        <taxon>Nematoda</taxon>
        <taxon>Chromadorea</taxon>
        <taxon>Rhabditida</taxon>
        <taxon>Rhabditina</taxon>
        <taxon>Rhabditomorpha</taxon>
        <taxon>Strongyloidea</taxon>
        <taxon>Heligmosomidae</taxon>
        <taxon>Nippostrongylus</taxon>
    </lineage>
</organism>
<dbReference type="OMA" id="CWQAVIS"/>
<reference evidence="4" key="1">
    <citation type="submission" date="2017-02" db="UniProtKB">
        <authorList>
            <consortium name="WormBaseParasite"/>
        </authorList>
    </citation>
    <scope>IDENTIFICATION</scope>
</reference>
<keyword evidence="3" id="KW-1185">Reference proteome</keyword>
<evidence type="ECO:0000256" key="1">
    <source>
        <dbReference type="SAM" id="Phobius"/>
    </source>
</evidence>
<gene>
    <name evidence="2" type="ORF">NBR_LOCUS8177</name>
</gene>
<sequence length="78" mass="8962">MISIVQTTLITIIFSALHTDKTESYYIHCSAIFAFLIVFLLYNCWQATLSVSYLEHLRLHHAPPTPKPTVLIVNKPLY</sequence>